<organism evidence="2 3">
    <name type="scientific">Amycolatopsis bartoniae</name>
    <dbReference type="NCBI Taxonomy" id="941986"/>
    <lineage>
        <taxon>Bacteria</taxon>
        <taxon>Bacillati</taxon>
        <taxon>Actinomycetota</taxon>
        <taxon>Actinomycetes</taxon>
        <taxon>Pseudonocardiales</taxon>
        <taxon>Pseudonocardiaceae</taxon>
        <taxon>Amycolatopsis</taxon>
    </lineage>
</organism>
<reference evidence="2" key="2">
    <citation type="submission" date="2020-09" db="EMBL/GenBank/DDBJ databases">
        <authorList>
            <person name="Sun Q."/>
            <person name="Zhou Y."/>
        </authorList>
    </citation>
    <scope>NUCLEOTIDE SEQUENCE</scope>
    <source>
        <strain evidence="2">CGMCC 4.7679</strain>
    </source>
</reference>
<protein>
    <submittedName>
        <fullName evidence="2">Uncharacterized protein</fullName>
    </submittedName>
</protein>
<evidence type="ECO:0000256" key="1">
    <source>
        <dbReference type="SAM" id="MobiDB-lite"/>
    </source>
</evidence>
<gene>
    <name evidence="2" type="ORF">GCM10017566_44130</name>
</gene>
<evidence type="ECO:0000313" key="2">
    <source>
        <dbReference type="EMBL" id="GHF65707.1"/>
    </source>
</evidence>
<reference evidence="2" key="1">
    <citation type="journal article" date="2014" name="Int. J. Syst. Evol. Microbiol.">
        <title>Complete genome sequence of Corynebacterium casei LMG S-19264T (=DSM 44701T), isolated from a smear-ripened cheese.</title>
        <authorList>
            <consortium name="US DOE Joint Genome Institute (JGI-PGF)"/>
            <person name="Walter F."/>
            <person name="Albersmeier A."/>
            <person name="Kalinowski J."/>
            <person name="Ruckert C."/>
        </authorList>
    </citation>
    <scope>NUCLEOTIDE SEQUENCE</scope>
    <source>
        <strain evidence="2">CGMCC 4.7679</strain>
    </source>
</reference>
<proteinExistence type="predicted"/>
<accession>A0A8H9IX64</accession>
<dbReference type="Proteomes" id="UP000658656">
    <property type="component" value="Unassembled WGS sequence"/>
</dbReference>
<evidence type="ECO:0000313" key="3">
    <source>
        <dbReference type="Proteomes" id="UP000658656"/>
    </source>
</evidence>
<sequence length="107" mass="11234">MLAHDPPEVVLNGRFVACHDRIVRPRAAAGEGSQPIGGSPDGFRRTAEERPHGTVAVARYDHQRVIPPDLDPVRLGAPVSGVVLVPGESYVDVQPAAELVPVSGSGL</sequence>
<name>A0A8H9IX64_9PSEU</name>
<feature type="compositionally biased region" description="Basic and acidic residues" evidence="1">
    <location>
        <begin position="42"/>
        <end position="51"/>
    </location>
</feature>
<dbReference type="AlphaFoldDB" id="A0A8H9IX64"/>
<keyword evidence="3" id="KW-1185">Reference proteome</keyword>
<dbReference type="EMBL" id="BNAV01000006">
    <property type="protein sequence ID" value="GHF65707.1"/>
    <property type="molecule type" value="Genomic_DNA"/>
</dbReference>
<feature type="region of interest" description="Disordered" evidence="1">
    <location>
        <begin position="26"/>
        <end position="51"/>
    </location>
</feature>
<comment type="caution">
    <text evidence="2">The sequence shown here is derived from an EMBL/GenBank/DDBJ whole genome shotgun (WGS) entry which is preliminary data.</text>
</comment>